<dbReference type="Gene3D" id="1.10.340.70">
    <property type="match status" value="1"/>
</dbReference>
<dbReference type="InterPro" id="IPR036397">
    <property type="entry name" value="RNaseH_sf"/>
</dbReference>
<dbReference type="SUPFAM" id="SSF53098">
    <property type="entry name" value="Ribonuclease H-like"/>
    <property type="match status" value="1"/>
</dbReference>
<dbReference type="STRING" id="48269.A0A183MLP0"/>
<evidence type="ECO:0000256" key="2">
    <source>
        <dbReference type="ARBA" id="ARBA00022692"/>
    </source>
</evidence>
<dbReference type="PROSITE" id="PS51758">
    <property type="entry name" value="LETM1_RBD"/>
    <property type="match status" value="1"/>
</dbReference>
<organism evidence="7 8">
    <name type="scientific">Schistosoma margrebowiei</name>
    <dbReference type="NCBI Taxonomy" id="48269"/>
    <lineage>
        <taxon>Eukaryota</taxon>
        <taxon>Metazoa</taxon>
        <taxon>Spiralia</taxon>
        <taxon>Lophotrochozoa</taxon>
        <taxon>Platyhelminthes</taxon>
        <taxon>Trematoda</taxon>
        <taxon>Digenea</taxon>
        <taxon>Strigeidida</taxon>
        <taxon>Schistosomatoidea</taxon>
        <taxon>Schistosomatidae</taxon>
        <taxon>Schistosoma</taxon>
    </lineage>
</organism>
<sequence length="440" mass="50996">MHKLSHPGVRATIKLMAKRFCWRRMNKDVRKWARSCVSCQKSKVIRHNEFPLGSYKTLDARFDHVHLDLVGPLPDSNGYTYLLTCVERFTRCPEAVPIKEITAETVARTFVERWVANFGCTSTINTDREFQFESELFPRLTKLLEVTRLLPFSVFIIVPFMEFLIPFYVKFFPFMLPSTFKDKSTEANAIKQRLKAKLELTHFLQETLMQTAGAIKSSSDAPTVAEFQEFIKKVQKSGEQAQAKDITRFSKLFEDQVTLDSLDNKQLRMLCRLLSLPTIGPSHLLRFQIWIRVRQLKAEDKLIANEGVDQIPPWELQSLCQERGMRSVGLPKEKLQSQLSEWLDLHLEKNVPITLLLFSRALHVTQALVDQNPLQQVRVLFRIHFDLVLSELFNLSYTVVWLSLSMLYFRILLFLLCMWRTTSVKAAATPAVLTCICWCV</sequence>
<evidence type="ECO:0000256" key="3">
    <source>
        <dbReference type="ARBA" id="ARBA00022792"/>
    </source>
</evidence>
<dbReference type="PROSITE" id="PS50994">
    <property type="entry name" value="INTEGRASE"/>
    <property type="match status" value="1"/>
</dbReference>
<keyword evidence="5" id="KW-0496">Mitochondrion</keyword>
<proteinExistence type="predicted"/>
<dbReference type="AlphaFoldDB" id="A0A183MLP0"/>
<dbReference type="InterPro" id="IPR001584">
    <property type="entry name" value="Integrase_cat-core"/>
</dbReference>
<dbReference type="EMBL" id="UZAI01017261">
    <property type="protein sequence ID" value="VDP22585.1"/>
    <property type="molecule type" value="Genomic_DNA"/>
</dbReference>
<reference evidence="7 8" key="1">
    <citation type="submission" date="2018-11" db="EMBL/GenBank/DDBJ databases">
        <authorList>
            <consortium name="Pathogen Informatics"/>
        </authorList>
    </citation>
    <scope>NUCLEOTIDE SEQUENCE [LARGE SCALE GENOMIC DNA]</scope>
    <source>
        <strain evidence="7 8">Zambia</strain>
    </source>
</reference>
<dbReference type="GO" id="GO:0030003">
    <property type="term" value="P:intracellular monoatomic cation homeostasis"/>
    <property type="evidence" value="ECO:0007669"/>
    <property type="project" value="TreeGrafter"/>
</dbReference>
<keyword evidence="6" id="KW-0472">Membrane</keyword>
<evidence type="ECO:0000313" key="8">
    <source>
        <dbReference type="Proteomes" id="UP000277204"/>
    </source>
</evidence>
<dbReference type="Pfam" id="PF17921">
    <property type="entry name" value="Integrase_H2C2"/>
    <property type="match status" value="1"/>
</dbReference>
<name>A0A183MLP0_9TREM</name>
<dbReference type="InterPro" id="IPR033122">
    <property type="entry name" value="LETM1-like_RBD"/>
</dbReference>
<dbReference type="Pfam" id="PF07766">
    <property type="entry name" value="LETM1_RBD"/>
    <property type="match status" value="1"/>
</dbReference>
<dbReference type="GO" id="GO:0003676">
    <property type="term" value="F:nucleic acid binding"/>
    <property type="evidence" value="ECO:0007669"/>
    <property type="project" value="InterPro"/>
</dbReference>
<dbReference type="InterPro" id="IPR044202">
    <property type="entry name" value="LETM1/MDM38-like"/>
</dbReference>
<evidence type="ECO:0000313" key="7">
    <source>
        <dbReference type="EMBL" id="VDP22585.1"/>
    </source>
</evidence>
<keyword evidence="4" id="KW-1133">Transmembrane helix</keyword>
<dbReference type="InterPro" id="IPR012337">
    <property type="entry name" value="RNaseH-like_sf"/>
</dbReference>
<comment type="subcellular location">
    <subcellularLocation>
        <location evidence="1">Mitochondrion inner membrane</location>
        <topology evidence="1">Single-pass membrane protein</topology>
    </subcellularLocation>
</comment>
<accession>A0A183MLP0</accession>
<dbReference type="GO" id="GO:0005743">
    <property type="term" value="C:mitochondrial inner membrane"/>
    <property type="evidence" value="ECO:0007669"/>
    <property type="project" value="UniProtKB-SubCell"/>
</dbReference>
<dbReference type="GO" id="GO:0043022">
    <property type="term" value="F:ribosome binding"/>
    <property type="evidence" value="ECO:0007669"/>
    <property type="project" value="InterPro"/>
</dbReference>
<protein>
    <submittedName>
        <fullName evidence="7">Uncharacterized protein</fullName>
    </submittedName>
</protein>
<evidence type="ECO:0000256" key="1">
    <source>
        <dbReference type="ARBA" id="ARBA00004434"/>
    </source>
</evidence>
<evidence type="ECO:0000256" key="6">
    <source>
        <dbReference type="ARBA" id="ARBA00023136"/>
    </source>
</evidence>
<evidence type="ECO:0000256" key="4">
    <source>
        <dbReference type="ARBA" id="ARBA00022989"/>
    </source>
</evidence>
<dbReference type="PANTHER" id="PTHR14009">
    <property type="entry name" value="LEUCINE ZIPPER-EF-HAND CONTAINING TRANSMEMBRANE PROTEIN"/>
    <property type="match status" value="1"/>
</dbReference>
<keyword evidence="3" id="KW-0999">Mitochondrion inner membrane</keyword>
<dbReference type="Proteomes" id="UP000277204">
    <property type="component" value="Unassembled WGS sequence"/>
</dbReference>
<dbReference type="Gene3D" id="3.30.420.10">
    <property type="entry name" value="Ribonuclease H-like superfamily/Ribonuclease H"/>
    <property type="match status" value="1"/>
</dbReference>
<dbReference type="InterPro" id="IPR041588">
    <property type="entry name" value="Integrase_H2C2"/>
</dbReference>
<dbReference type="PANTHER" id="PTHR14009:SF1">
    <property type="entry name" value="MITOCHONDRIAL PROTON_CALCIUM EXCHANGER PROTEIN"/>
    <property type="match status" value="1"/>
</dbReference>
<keyword evidence="2" id="KW-0812">Transmembrane</keyword>
<evidence type="ECO:0000256" key="5">
    <source>
        <dbReference type="ARBA" id="ARBA00023128"/>
    </source>
</evidence>
<dbReference type="GO" id="GO:0015074">
    <property type="term" value="P:DNA integration"/>
    <property type="evidence" value="ECO:0007669"/>
    <property type="project" value="InterPro"/>
</dbReference>
<keyword evidence="8" id="KW-1185">Reference proteome</keyword>
<gene>
    <name evidence="7" type="ORF">SMRZ_LOCUS16965</name>
</gene>